<organism evidence="1 2">
    <name type="scientific">Candidatus Magnetoglobus multicellularis str. Araruama</name>
    <dbReference type="NCBI Taxonomy" id="890399"/>
    <lineage>
        <taxon>Bacteria</taxon>
        <taxon>Pseudomonadati</taxon>
        <taxon>Thermodesulfobacteriota</taxon>
        <taxon>Desulfobacteria</taxon>
        <taxon>Desulfobacterales</taxon>
        <taxon>Desulfobacteraceae</taxon>
        <taxon>Candidatus Magnetoglobus</taxon>
    </lineage>
</organism>
<dbReference type="Proteomes" id="UP000189670">
    <property type="component" value="Unassembled WGS sequence"/>
</dbReference>
<proteinExistence type="predicted"/>
<protein>
    <submittedName>
        <fullName evidence="1">Uncharacterized protein</fullName>
    </submittedName>
</protein>
<evidence type="ECO:0000313" key="1">
    <source>
        <dbReference type="EMBL" id="ETR68425.1"/>
    </source>
</evidence>
<sequence>MKNQSGTISTMKYALNLESNQYVEAGVNTDKYASYVCPLCRKNVHFVSSSNRETFKKDPHFAHYPGEGTQKCENYCPPKGGIQVRYLGQKTSKQTVIKKVIPITLKSIYLISIGL</sequence>
<gene>
    <name evidence="1" type="ORF">OMM_10540</name>
</gene>
<evidence type="ECO:0000313" key="2">
    <source>
        <dbReference type="Proteomes" id="UP000189670"/>
    </source>
</evidence>
<comment type="caution">
    <text evidence="1">The sequence shown here is derived from an EMBL/GenBank/DDBJ whole genome shotgun (WGS) entry which is preliminary data.</text>
</comment>
<name>A0A1V1P100_9BACT</name>
<accession>A0A1V1P100</accession>
<dbReference type="EMBL" id="ATBP01000957">
    <property type="protein sequence ID" value="ETR68425.1"/>
    <property type="molecule type" value="Genomic_DNA"/>
</dbReference>
<dbReference type="AlphaFoldDB" id="A0A1V1P100"/>
<reference evidence="2" key="1">
    <citation type="submission" date="2012-11" db="EMBL/GenBank/DDBJ databases">
        <authorList>
            <person name="Lucero-Rivera Y.E."/>
            <person name="Tovar-Ramirez D."/>
        </authorList>
    </citation>
    <scope>NUCLEOTIDE SEQUENCE [LARGE SCALE GENOMIC DNA]</scope>
    <source>
        <strain evidence="2">Araruama</strain>
    </source>
</reference>